<keyword evidence="4" id="KW-1185">Reference proteome</keyword>
<dbReference type="PANTHER" id="PTHR47585:SF2">
    <property type="entry name" value="DUF1446 DOMAIN PROTEIN (AFU_ORTHOLOGUE AFUA_6G11420)"/>
    <property type="match status" value="1"/>
</dbReference>
<sequence>MAGKGRRFEYHFTHISHTGEFKISKKPGKDGEVSVETLTSQLVYEIQGIRGLPPPPNTKVGITAFGGYRAEYHVYLTSLYIEEKAAMVKAQAIAAMRPEMYRKFMLLKFHIAGSPNPDARTQDAATVDLRIFAQTDDPELLGPEKFLLWYSRQGTGRPYYEYWVSLLGQSVVDERVHLHNGEIISFPSADVTKTYPTQQKSYDPDMAQSDQWGPTVRTPLGSIVLGRSGDKSSDANLGLFVRHDDEWDWLRSTFTLAKLKELLADDYAGKPINRFELPNLRAVHFLLHDHLDRGYNARAGLDCLGKKLVEYIRAKIIDVPERFLKRGRI</sequence>
<evidence type="ECO:0000313" key="3">
    <source>
        <dbReference type="EMBL" id="KAK5048409.1"/>
    </source>
</evidence>
<evidence type="ECO:0000259" key="1">
    <source>
        <dbReference type="Pfam" id="PF07287"/>
    </source>
</evidence>
<dbReference type="InterPro" id="IPR010839">
    <property type="entry name" value="AtuA_N"/>
</dbReference>
<evidence type="ECO:0008006" key="5">
    <source>
        <dbReference type="Google" id="ProtNLM"/>
    </source>
</evidence>
<evidence type="ECO:0000313" key="4">
    <source>
        <dbReference type="Proteomes" id="UP001345691"/>
    </source>
</evidence>
<gene>
    <name evidence="3" type="ORF">LTR69_011397</name>
</gene>
<feature type="domain" description="Acyclic terpene utilisation N-terminal" evidence="1">
    <location>
        <begin position="46"/>
        <end position="178"/>
    </location>
</feature>
<reference evidence="3 4" key="1">
    <citation type="submission" date="2023-08" db="EMBL/GenBank/DDBJ databases">
        <title>Black Yeasts Isolated from many extreme environments.</title>
        <authorList>
            <person name="Coleine C."/>
            <person name="Stajich J.E."/>
            <person name="Selbmann L."/>
        </authorList>
    </citation>
    <scope>NUCLEOTIDE SEQUENCE [LARGE SCALE GENOMIC DNA]</scope>
    <source>
        <strain evidence="3 4">CCFEE 6328</strain>
    </source>
</reference>
<proteinExistence type="predicted"/>
<organism evidence="3 4">
    <name type="scientific">Exophiala sideris</name>
    <dbReference type="NCBI Taxonomy" id="1016849"/>
    <lineage>
        <taxon>Eukaryota</taxon>
        <taxon>Fungi</taxon>
        <taxon>Dikarya</taxon>
        <taxon>Ascomycota</taxon>
        <taxon>Pezizomycotina</taxon>
        <taxon>Eurotiomycetes</taxon>
        <taxon>Chaetothyriomycetidae</taxon>
        <taxon>Chaetothyriales</taxon>
        <taxon>Herpotrichiellaceae</taxon>
        <taxon>Exophiala</taxon>
    </lineage>
</organism>
<feature type="domain" description="AtuA-like ferredoxin-fold" evidence="2">
    <location>
        <begin position="219"/>
        <end position="313"/>
    </location>
</feature>
<comment type="caution">
    <text evidence="3">The sequence shown here is derived from an EMBL/GenBank/DDBJ whole genome shotgun (WGS) entry which is preliminary data.</text>
</comment>
<accession>A0ABR0IUB0</accession>
<name>A0ABR0IUB0_9EURO</name>
<dbReference type="PANTHER" id="PTHR47585">
    <property type="match status" value="1"/>
</dbReference>
<dbReference type="InterPro" id="IPR056362">
    <property type="entry name" value="AtuA-like_ferredoxin_dom"/>
</dbReference>
<dbReference type="Pfam" id="PF23544">
    <property type="entry name" value="AtuA_ferredoxin"/>
    <property type="match status" value="1"/>
</dbReference>
<dbReference type="EMBL" id="JAVRRF010000060">
    <property type="protein sequence ID" value="KAK5048409.1"/>
    <property type="molecule type" value="Genomic_DNA"/>
</dbReference>
<protein>
    <recommendedName>
        <fullName evidence="5">HNH nuclease domain-containing protein</fullName>
    </recommendedName>
</protein>
<dbReference type="Pfam" id="PF07287">
    <property type="entry name" value="AtuA"/>
    <property type="match status" value="1"/>
</dbReference>
<dbReference type="Proteomes" id="UP001345691">
    <property type="component" value="Unassembled WGS sequence"/>
</dbReference>
<evidence type="ECO:0000259" key="2">
    <source>
        <dbReference type="Pfam" id="PF23544"/>
    </source>
</evidence>